<reference evidence="3 4" key="1">
    <citation type="journal article" date="2018" name="Mol. Biol. Evol.">
        <title>Broad Genomic Sampling Reveals a Smut Pathogenic Ancestry of the Fungal Clade Ustilaginomycotina.</title>
        <authorList>
            <person name="Kijpornyongpan T."/>
            <person name="Mondo S.J."/>
            <person name="Barry K."/>
            <person name="Sandor L."/>
            <person name="Lee J."/>
            <person name="Lipzen A."/>
            <person name="Pangilinan J."/>
            <person name="LaButti K."/>
            <person name="Hainaut M."/>
            <person name="Henrissat B."/>
            <person name="Grigoriev I.V."/>
            <person name="Spatafora J.W."/>
            <person name="Aime M.C."/>
        </authorList>
    </citation>
    <scope>NUCLEOTIDE SEQUENCE [LARGE SCALE GENOMIC DNA]</scope>
    <source>
        <strain evidence="3 4">MCA 4198</strain>
    </source>
</reference>
<evidence type="ECO:0000313" key="4">
    <source>
        <dbReference type="Proteomes" id="UP000245768"/>
    </source>
</evidence>
<accession>A0A316YDS8</accession>
<feature type="domain" description="BZIP" evidence="2">
    <location>
        <begin position="10"/>
        <end position="63"/>
    </location>
</feature>
<name>A0A316YDS8_9BASI</name>
<dbReference type="PROSITE" id="PS00036">
    <property type="entry name" value="BZIP_BASIC"/>
    <property type="match status" value="1"/>
</dbReference>
<dbReference type="RefSeq" id="XP_025374577.1">
    <property type="nucleotide sequence ID" value="XM_025522708.1"/>
</dbReference>
<sequence>MRGYSSNDASSEALKRREQNRLAQARQRHRKEVRVQELEAEVEEMRTILRAQEQEIRRLHRALRSNSHKSFETQIAKMQGVAFFREGQLVGVNLVPMTTGLHEDPSTSQSTFMRHRPHECNQMVYARPVDEAKRPEGFDVPATSFAVSPVQQPTHSTSFPSKSPKSPFSSAEGSVVPPLQDRLSTEGIPTARTSTASMPHPLPTASGQETLPPDFLREWLLMASDPAMMIRSA</sequence>
<dbReference type="GeneID" id="37044624"/>
<dbReference type="AlphaFoldDB" id="A0A316YDS8"/>
<dbReference type="InParanoid" id="A0A316YDS8"/>
<feature type="compositionally biased region" description="Low complexity" evidence="1">
    <location>
        <begin position="153"/>
        <end position="170"/>
    </location>
</feature>
<feature type="region of interest" description="Disordered" evidence="1">
    <location>
        <begin position="1"/>
        <end position="31"/>
    </location>
</feature>
<dbReference type="Proteomes" id="UP000245768">
    <property type="component" value="Unassembled WGS sequence"/>
</dbReference>
<feature type="region of interest" description="Disordered" evidence="1">
    <location>
        <begin position="147"/>
        <end position="185"/>
    </location>
</feature>
<keyword evidence="4" id="KW-1185">Reference proteome</keyword>
<protein>
    <recommendedName>
        <fullName evidence="2">BZIP domain-containing protein</fullName>
    </recommendedName>
</protein>
<feature type="region of interest" description="Disordered" evidence="1">
    <location>
        <begin position="191"/>
        <end position="210"/>
    </location>
</feature>
<dbReference type="EMBL" id="KZ819640">
    <property type="protein sequence ID" value="PWN87379.1"/>
    <property type="molecule type" value="Genomic_DNA"/>
</dbReference>
<feature type="compositionally biased region" description="Polar residues" evidence="1">
    <location>
        <begin position="1"/>
        <end position="10"/>
    </location>
</feature>
<gene>
    <name evidence="3" type="ORF">FA10DRAFT_269334</name>
</gene>
<evidence type="ECO:0000259" key="2">
    <source>
        <dbReference type="PROSITE" id="PS50217"/>
    </source>
</evidence>
<evidence type="ECO:0000256" key="1">
    <source>
        <dbReference type="SAM" id="MobiDB-lite"/>
    </source>
</evidence>
<evidence type="ECO:0000313" key="3">
    <source>
        <dbReference type="EMBL" id="PWN87379.1"/>
    </source>
</evidence>
<dbReference type="CDD" id="cd14688">
    <property type="entry name" value="bZIP_YAP"/>
    <property type="match status" value="1"/>
</dbReference>
<dbReference type="GO" id="GO:0003700">
    <property type="term" value="F:DNA-binding transcription factor activity"/>
    <property type="evidence" value="ECO:0007669"/>
    <property type="project" value="InterPro"/>
</dbReference>
<dbReference type="InterPro" id="IPR004827">
    <property type="entry name" value="bZIP"/>
</dbReference>
<dbReference type="PROSITE" id="PS50217">
    <property type="entry name" value="BZIP"/>
    <property type="match status" value="1"/>
</dbReference>
<dbReference type="InterPro" id="IPR046347">
    <property type="entry name" value="bZIP_sf"/>
</dbReference>
<proteinExistence type="predicted"/>
<organism evidence="3 4">
    <name type="scientific">Acaromyces ingoldii</name>
    <dbReference type="NCBI Taxonomy" id="215250"/>
    <lineage>
        <taxon>Eukaryota</taxon>
        <taxon>Fungi</taxon>
        <taxon>Dikarya</taxon>
        <taxon>Basidiomycota</taxon>
        <taxon>Ustilaginomycotina</taxon>
        <taxon>Exobasidiomycetes</taxon>
        <taxon>Exobasidiales</taxon>
        <taxon>Cryptobasidiaceae</taxon>
        <taxon>Acaromyces</taxon>
    </lineage>
</organism>
<dbReference type="Gene3D" id="1.20.5.170">
    <property type="match status" value="1"/>
</dbReference>
<dbReference type="SUPFAM" id="SSF57959">
    <property type="entry name" value="Leucine zipper domain"/>
    <property type="match status" value="1"/>
</dbReference>